<protein>
    <submittedName>
        <fullName evidence="1">Uncharacterized protein</fullName>
    </submittedName>
</protein>
<keyword evidence="2" id="KW-1185">Reference proteome</keyword>
<name>A0A1C7WTK8_9BACT</name>
<dbReference type="EMBL" id="LLKQ01000001">
    <property type="protein sequence ID" value="OCL95812.1"/>
    <property type="molecule type" value="Genomic_DNA"/>
</dbReference>
<organism evidence="1 2">
    <name type="scientific">Aliarcobacter thereius LMG 24486</name>
    <dbReference type="NCBI Taxonomy" id="1032240"/>
    <lineage>
        <taxon>Bacteria</taxon>
        <taxon>Pseudomonadati</taxon>
        <taxon>Campylobacterota</taxon>
        <taxon>Epsilonproteobacteria</taxon>
        <taxon>Campylobacterales</taxon>
        <taxon>Arcobacteraceae</taxon>
        <taxon>Aliarcobacter</taxon>
    </lineage>
</organism>
<evidence type="ECO:0000313" key="2">
    <source>
        <dbReference type="Proteomes" id="UP000092987"/>
    </source>
</evidence>
<comment type="caution">
    <text evidence="1">The sequence shown here is derived from an EMBL/GenBank/DDBJ whole genome shotgun (WGS) entry which is preliminary data.</text>
</comment>
<evidence type="ECO:0000313" key="1">
    <source>
        <dbReference type="EMBL" id="OCL95812.1"/>
    </source>
</evidence>
<dbReference type="RefSeq" id="WP_066177147.1">
    <property type="nucleotide sequence ID" value="NZ_CP035926.1"/>
</dbReference>
<accession>A0A1C7WTK8</accession>
<dbReference type="Proteomes" id="UP000092987">
    <property type="component" value="Unassembled WGS sequence"/>
</dbReference>
<proteinExistence type="predicted"/>
<gene>
    <name evidence="1" type="ORF">AA347_01294</name>
</gene>
<reference evidence="1 2" key="1">
    <citation type="submission" date="2015-10" db="EMBL/GenBank/DDBJ databases">
        <authorList>
            <person name="Rovetto F.F."/>
            <person name="Cocolin L.L."/>
            <person name="Illeghems K.K."/>
            <person name="Van Nieuwerbuegh F.F."/>
            <person name="Houf K.K."/>
        </authorList>
    </citation>
    <scope>NUCLEOTIDE SEQUENCE [LARGE SCALE GENOMIC DNA]</scope>
    <source>
        <strain evidence="1 2">LMG 24486</strain>
    </source>
</reference>
<sequence length="463" mass="54455">MREQNFKLTFLTDIVLNKSSNSEGKIDSLDYITGSSILGILAKNYDSFENPIDVFHSKKVRFMEAIPLFDNQITYKVPFCFFAPKLDFEKKEIKNNHFIDYEKQDVLDKQYKQLRTGYITKELDYFHIDYNYSQKSAYDSKNRKSQDTTMFGHRAIKEGAVWKFSIKFEDDVTKDIEDKIINFILGEKYLGKSKTAQYGKVLIEKIDRKDENIEDLNIKEITYLYLNSSMALLNKNNMPTFNPTIENLGLSSGEIDWEKTQIRTSRVNYFNKKRESFDYTRLILEKGSVIAIKSFSKDDIKTIKNGVGLYLNEGYGDILINPKFVLNENEFSLVKKDFIYENIKKYEDKEDETLLSFLKERQIEKKSNLSVGEKVQNFIDENLKKFEKISNSQWGQIRMIVQFHQNSNSYKDKIKEFITKGTSKKQWESVEKLFFETLDKESIEFIKILSMLMPKSKGTKDEK</sequence>